<keyword evidence="1" id="KW-0143">Chaperone</keyword>
<evidence type="ECO:0000313" key="3">
    <source>
        <dbReference type="EMBL" id="CAB3388416.1"/>
    </source>
</evidence>
<accession>A0A8S1E4J8</accession>
<proteinExistence type="inferred from homology"/>
<dbReference type="OrthoDB" id="344165at2759"/>
<comment type="similarity">
    <text evidence="1">Belongs to the small Tim family.</text>
</comment>
<keyword evidence="4" id="KW-1185">Reference proteome</keyword>
<comment type="subcellular location">
    <subcellularLocation>
        <location evidence="1">Mitochondrion inner membrane</location>
        <topology evidence="1">Peripheral membrane protein</topology>
        <orientation evidence="1">Intermembrane side</orientation>
    </subcellularLocation>
</comment>
<keyword evidence="1" id="KW-0496">Mitochondrion</keyword>
<keyword evidence="1" id="KW-0653">Protein transport</keyword>
<keyword evidence="1" id="KW-0813">Transport</keyword>
<comment type="domain">
    <text evidence="1">The twin CX3C motif contains 4 conserved Cys residues that form 2 disulfide bonds in the mitochondrial intermembrane space.</text>
</comment>
<dbReference type="Proteomes" id="UP000494165">
    <property type="component" value="Unassembled WGS sequence"/>
</dbReference>
<protein>
    <recommendedName>
        <fullName evidence="1">Mitochondrial import inner membrane translocase subunit</fullName>
    </recommendedName>
</protein>
<comment type="caution">
    <text evidence="3">The sequence shown here is derived from an EMBL/GenBank/DDBJ whole genome shotgun (WGS) entry which is preliminary data.</text>
</comment>
<dbReference type="InterPro" id="IPR035427">
    <property type="entry name" value="Tim10-like_dom_sf"/>
</dbReference>
<sequence>MSDSFGDISNSNFGAGAGAGGGLNANADLQDFVEKEQQRAQFSAQVHNFNDICWDKCVEKVGTKLDSRSETCLVNCVDRFIDVSLFITNRFAQLLQKSGGGM</sequence>
<feature type="domain" description="Tim10-like" evidence="2">
    <location>
        <begin position="32"/>
        <end position="93"/>
    </location>
</feature>
<name>A0A8S1E4J8_9INSE</name>
<dbReference type="InterPro" id="IPR004217">
    <property type="entry name" value="Tim10-like"/>
</dbReference>
<dbReference type="SUPFAM" id="SSF144122">
    <property type="entry name" value="Tim10-like"/>
    <property type="match status" value="1"/>
</dbReference>
<dbReference type="GO" id="GO:0005743">
    <property type="term" value="C:mitochondrial inner membrane"/>
    <property type="evidence" value="ECO:0007669"/>
    <property type="project" value="UniProtKB-SubCell"/>
</dbReference>
<organism evidence="3 4">
    <name type="scientific">Cloeon dipterum</name>
    <dbReference type="NCBI Taxonomy" id="197152"/>
    <lineage>
        <taxon>Eukaryota</taxon>
        <taxon>Metazoa</taxon>
        <taxon>Ecdysozoa</taxon>
        <taxon>Arthropoda</taxon>
        <taxon>Hexapoda</taxon>
        <taxon>Insecta</taxon>
        <taxon>Pterygota</taxon>
        <taxon>Palaeoptera</taxon>
        <taxon>Ephemeroptera</taxon>
        <taxon>Pisciforma</taxon>
        <taxon>Baetidae</taxon>
        <taxon>Cloeon</taxon>
    </lineage>
</organism>
<keyword evidence="1" id="KW-0472">Membrane</keyword>
<dbReference type="GO" id="GO:0015031">
    <property type="term" value="P:protein transport"/>
    <property type="evidence" value="ECO:0007669"/>
    <property type="project" value="UniProtKB-KW"/>
</dbReference>
<gene>
    <name evidence="3" type="ORF">CLODIP_2_CD14219</name>
</gene>
<evidence type="ECO:0000313" key="4">
    <source>
        <dbReference type="Proteomes" id="UP000494165"/>
    </source>
</evidence>
<keyword evidence="1" id="KW-0811">Translocation</keyword>
<keyword evidence="1" id="KW-1015">Disulfide bond</keyword>
<comment type="subunit">
    <text evidence="1">Heterohexamer.</text>
</comment>
<dbReference type="EMBL" id="CADEPI010000777">
    <property type="protein sequence ID" value="CAB3388416.1"/>
    <property type="molecule type" value="Genomic_DNA"/>
</dbReference>
<comment type="function">
    <text evidence="1">Mitochondrial intermembrane chaperone that participates in the import and insertion of some multi-pass transmembrane proteins into the mitochondrial inner membrane. Also required for the transfer of beta-barrel precursors from the TOM complex to the sorting and assembly machinery (SAM complex) of the outer membrane. Acts as a chaperone-like protein that protects the hydrophobic precursors from aggregation and guide them through the mitochondrial intermembrane space.</text>
</comment>
<evidence type="ECO:0000259" key="2">
    <source>
        <dbReference type="Pfam" id="PF02953"/>
    </source>
</evidence>
<reference evidence="3 4" key="1">
    <citation type="submission" date="2020-04" db="EMBL/GenBank/DDBJ databases">
        <authorList>
            <person name="Alioto T."/>
            <person name="Alioto T."/>
            <person name="Gomez Garrido J."/>
        </authorList>
    </citation>
    <scope>NUCLEOTIDE SEQUENCE [LARGE SCALE GENOMIC DNA]</scope>
</reference>
<dbReference type="Gene3D" id="1.10.287.810">
    <property type="entry name" value="Mitochondrial import inner membrane translocase subunit tim13 like domains"/>
    <property type="match status" value="1"/>
</dbReference>
<keyword evidence="1" id="KW-0999">Mitochondrion inner membrane</keyword>
<dbReference type="Pfam" id="PF02953">
    <property type="entry name" value="zf-Tim10_DDP"/>
    <property type="match status" value="1"/>
</dbReference>
<dbReference type="AlphaFoldDB" id="A0A8S1E4J8"/>
<evidence type="ECO:0000256" key="1">
    <source>
        <dbReference type="RuleBase" id="RU367043"/>
    </source>
</evidence>